<dbReference type="EMBL" id="JBHUEM010000046">
    <property type="protein sequence ID" value="MFD1738721.1"/>
    <property type="molecule type" value="Genomic_DNA"/>
</dbReference>
<name>A0ABW4LUJ1_9BACI</name>
<dbReference type="PANTHER" id="PTHR43808">
    <property type="entry name" value="ACETYLORNITHINE DEACETYLASE"/>
    <property type="match status" value="1"/>
</dbReference>
<organism evidence="1 2">
    <name type="scientific">Bacillus salitolerans</name>
    <dbReference type="NCBI Taxonomy" id="1437434"/>
    <lineage>
        <taxon>Bacteria</taxon>
        <taxon>Bacillati</taxon>
        <taxon>Bacillota</taxon>
        <taxon>Bacilli</taxon>
        <taxon>Bacillales</taxon>
        <taxon>Bacillaceae</taxon>
        <taxon>Bacillus</taxon>
    </lineage>
</organism>
<comment type="caution">
    <text evidence="1">The sequence shown here is derived from an EMBL/GenBank/DDBJ whole genome shotgun (WGS) entry which is preliminary data.</text>
</comment>
<proteinExistence type="predicted"/>
<dbReference type="InterPro" id="IPR050072">
    <property type="entry name" value="Peptidase_M20A"/>
</dbReference>
<dbReference type="Gene3D" id="3.40.630.10">
    <property type="entry name" value="Zn peptidases"/>
    <property type="match status" value="1"/>
</dbReference>
<dbReference type="SUPFAM" id="SSF53187">
    <property type="entry name" value="Zn-dependent exopeptidases"/>
    <property type="match status" value="1"/>
</dbReference>
<dbReference type="InterPro" id="IPR012166">
    <property type="entry name" value="Uncharacterised_RocB"/>
</dbReference>
<evidence type="ECO:0000313" key="2">
    <source>
        <dbReference type="Proteomes" id="UP001597214"/>
    </source>
</evidence>
<keyword evidence="2" id="KW-1185">Reference proteome</keyword>
<sequence length="538" mass="61319">MIWQTKEQLVSLLSKLVEHPSITGSEQEISMAEYIKLQLQQLPYFQEHPDLLQLHPIPDGRLFLTALVKKRDMADTVVLMSHFDVVEVEDYGGWKNLAFRPEELTAVFTENKQLLPPAIQKDIESGDWLFGRGTMDMKAGIALQMSMLERAIQGEIKGNLLLLTVPDEEANSAGMIGAVPKLVELAEKHNLTYKACLNSEPMFSKFPGDQNFYIYTGSIGKVLPGFFCYGKETHVGEPFSGLNANLMVSEVSKILELNTEFCEEVEGEITPPPTNLMQKDLKVEYSVQIPHSAVTLFNVLSMKRPLNEITELLFEQMKLSAKNIEDHYKNQIQKYQQLESFQEPNVNVNVFTYEQLYKLAIQKLGEEEIVRRQNYITANRAQMGDRDFSTKLVQDLASLCKEYAPMIVLFYSPPFYPAVQSSDEDIIITTKTKLIDYARSQYNIELKPLHYFSGLSDLSYIGVKASKDQLGSLLNNMPLYEKGYHFPIDDLAELQVPVINVGPFGRDPHQWTERLHVPISFEVFPDLISYTIKQLVNH</sequence>
<dbReference type="Proteomes" id="UP001597214">
    <property type="component" value="Unassembled WGS sequence"/>
</dbReference>
<accession>A0ABW4LUJ1</accession>
<dbReference type="InterPro" id="IPR002933">
    <property type="entry name" value="Peptidase_M20"/>
</dbReference>
<dbReference type="Pfam" id="PF01546">
    <property type="entry name" value="Peptidase_M20"/>
    <property type="match status" value="1"/>
</dbReference>
<gene>
    <name evidence="1" type="ORF">ACFSCX_19580</name>
</gene>
<dbReference type="RefSeq" id="WP_377929940.1">
    <property type="nucleotide sequence ID" value="NZ_JBHUEM010000046.1"/>
</dbReference>
<reference evidence="2" key="1">
    <citation type="journal article" date="2019" name="Int. J. Syst. Evol. Microbiol.">
        <title>The Global Catalogue of Microorganisms (GCM) 10K type strain sequencing project: providing services to taxonomists for standard genome sequencing and annotation.</title>
        <authorList>
            <consortium name="The Broad Institute Genomics Platform"/>
            <consortium name="The Broad Institute Genome Sequencing Center for Infectious Disease"/>
            <person name="Wu L."/>
            <person name="Ma J."/>
        </authorList>
    </citation>
    <scope>NUCLEOTIDE SEQUENCE [LARGE SCALE GENOMIC DNA]</scope>
    <source>
        <strain evidence="2">CCUG 49339</strain>
    </source>
</reference>
<dbReference type="PIRSF" id="PIRSF010386">
    <property type="entry name" value="RocB"/>
    <property type="match status" value="1"/>
</dbReference>
<dbReference type="PANTHER" id="PTHR43808:SF27">
    <property type="entry name" value="PROTEIN ROCB"/>
    <property type="match status" value="1"/>
</dbReference>
<evidence type="ECO:0000313" key="1">
    <source>
        <dbReference type="EMBL" id="MFD1738721.1"/>
    </source>
</evidence>
<protein>
    <submittedName>
        <fullName evidence="1">M20/M25/M40 family metallo-hydrolase</fullName>
    </submittedName>
</protein>